<dbReference type="InterPro" id="IPR000914">
    <property type="entry name" value="SBP_5_dom"/>
</dbReference>
<dbReference type="EMBL" id="WOSY01000001">
    <property type="protein sequence ID" value="NHN87108.1"/>
    <property type="molecule type" value="Genomic_DNA"/>
</dbReference>
<organism evidence="6 7">
    <name type="scientific">Acetobacter conturbans</name>
    <dbReference type="NCBI Taxonomy" id="1737472"/>
    <lineage>
        <taxon>Bacteria</taxon>
        <taxon>Pseudomonadati</taxon>
        <taxon>Pseudomonadota</taxon>
        <taxon>Alphaproteobacteria</taxon>
        <taxon>Acetobacterales</taxon>
        <taxon>Acetobacteraceae</taxon>
        <taxon>Acetobacter</taxon>
    </lineage>
</organism>
<evidence type="ECO:0000256" key="4">
    <source>
        <dbReference type="ARBA" id="ARBA00022729"/>
    </source>
</evidence>
<reference evidence="6 7" key="1">
    <citation type="journal article" date="2020" name="Int. J. Syst. Evol. Microbiol.">
        <title>Novel acetic acid bacteria from cider fermentations: Acetobacter conturbans sp. nov. and Acetobacter fallax sp. nov.</title>
        <authorList>
            <person name="Sombolestani A.S."/>
            <person name="Cleenwerck I."/>
            <person name="Cnockaert M."/>
            <person name="Borremans W."/>
            <person name="Wieme A.D."/>
            <person name="De Vuyst L."/>
            <person name="Vandamme P."/>
        </authorList>
    </citation>
    <scope>NUCLEOTIDE SEQUENCE [LARGE SCALE GENOMIC DNA]</scope>
    <source>
        <strain evidence="6 7">LMG 1627</strain>
    </source>
</reference>
<dbReference type="PROSITE" id="PS51318">
    <property type="entry name" value="TAT"/>
    <property type="match status" value="1"/>
</dbReference>
<dbReference type="RefSeq" id="WP_173568410.1">
    <property type="nucleotide sequence ID" value="NZ_WOSY01000001.1"/>
</dbReference>
<proteinExistence type="inferred from homology"/>
<comment type="similarity">
    <text evidence="2">Belongs to the bacterial solute-binding protein 5 family.</text>
</comment>
<evidence type="ECO:0000256" key="1">
    <source>
        <dbReference type="ARBA" id="ARBA00004418"/>
    </source>
</evidence>
<evidence type="ECO:0000259" key="5">
    <source>
        <dbReference type="Pfam" id="PF00496"/>
    </source>
</evidence>
<dbReference type="Proteomes" id="UP000631653">
    <property type="component" value="Unassembled WGS sequence"/>
</dbReference>
<dbReference type="CDD" id="cd08503">
    <property type="entry name" value="PBP2_NikA_DppA_OppA_like_17"/>
    <property type="match status" value="1"/>
</dbReference>
<dbReference type="Pfam" id="PF00496">
    <property type="entry name" value="SBP_bac_5"/>
    <property type="match status" value="1"/>
</dbReference>
<accession>A0ABX0JYI7</accession>
<keyword evidence="7" id="KW-1185">Reference proteome</keyword>
<dbReference type="Gene3D" id="3.40.190.10">
    <property type="entry name" value="Periplasmic binding protein-like II"/>
    <property type="match status" value="1"/>
</dbReference>
<dbReference type="PANTHER" id="PTHR30290:SF10">
    <property type="entry name" value="PERIPLASMIC OLIGOPEPTIDE-BINDING PROTEIN-RELATED"/>
    <property type="match status" value="1"/>
</dbReference>
<dbReference type="InterPro" id="IPR006311">
    <property type="entry name" value="TAT_signal"/>
</dbReference>
<dbReference type="SUPFAM" id="SSF53850">
    <property type="entry name" value="Periplasmic binding protein-like II"/>
    <property type="match status" value="1"/>
</dbReference>
<keyword evidence="4" id="KW-0732">Signal</keyword>
<comment type="caution">
    <text evidence="6">The sequence shown here is derived from an EMBL/GenBank/DDBJ whole genome shotgun (WGS) entry which is preliminary data.</text>
</comment>
<dbReference type="PANTHER" id="PTHR30290">
    <property type="entry name" value="PERIPLASMIC BINDING COMPONENT OF ABC TRANSPORTER"/>
    <property type="match status" value="1"/>
</dbReference>
<name>A0ABX0JYI7_9PROT</name>
<dbReference type="Gene3D" id="3.10.105.10">
    <property type="entry name" value="Dipeptide-binding Protein, Domain 3"/>
    <property type="match status" value="1"/>
</dbReference>
<evidence type="ECO:0000313" key="6">
    <source>
        <dbReference type="EMBL" id="NHN87108.1"/>
    </source>
</evidence>
<comment type="subcellular location">
    <subcellularLocation>
        <location evidence="1">Periplasm</location>
    </subcellularLocation>
</comment>
<dbReference type="PIRSF" id="PIRSF002741">
    <property type="entry name" value="MppA"/>
    <property type="match status" value="1"/>
</dbReference>
<keyword evidence="3" id="KW-0813">Transport</keyword>
<evidence type="ECO:0000256" key="2">
    <source>
        <dbReference type="ARBA" id="ARBA00005695"/>
    </source>
</evidence>
<feature type="domain" description="Solute-binding protein family 5" evidence="5">
    <location>
        <begin position="81"/>
        <end position="427"/>
    </location>
</feature>
<dbReference type="InterPro" id="IPR030678">
    <property type="entry name" value="Peptide/Ni-bd"/>
</dbReference>
<dbReference type="InterPro" id="IPR039424">
    <property type="entry name" value="SBP_5"/>
</dbReference>
<evidence type="ECO:0000256" key="3">
    <source>
        <dbReference type="ARBA" id="ARBA00022448"/>
    </source>
</evidence>
<evidence type="ECO:0000313" key="7">
    <source>
        <dbReference type="Proteomes" id="UP000631653"/>
    </source>
</evidence>
<sequence>MLSRRDMMKQGALLVAAGGGALRSCPARAAQPLRGGHVRVASTTGSLSDTLDPARESMATDYMRGAMFYDGLVTLDATLVPQPALAERIESDDFRTWTFHLRPGVQFHDGATLTSADVVYSLRRHLDPLVASQVRFQARAMRSVRADGPLGVVIELDAPNISFPSVLGLNNFAIIRDGTKNFETANGTGPFRCAAFQPGIRSLAVRNPDFWKTDGVWIDSLELISISDDMARHNALLSGDVDIIAEVNPRLVALLRQRGMGVMESPTGTYTDLAIRQDIGPGKNPEFVQAIKHLFNRDQVADSVWLGFCRLGNDQPLPPEDRYYNHDLPQTVFDPDRAKWLLNKNGFLNQELPPLICSPAANASVDIAVLLQNEASRIGMKLDVRRMPADGYWSQSWMHFPLGFGNVNARGSADMTFSLAFASAAPWNESHWRSSRFDELLALSRREADEAKRKAIYYEMQTLIHDGSGLCIPNFITSLDGYHQRIRGLRPHLGGHLMGNNFSRFIWVDENAGARETESAPA</sequence>
<protein>
    <submittedName>
        <fullName evidence="6">ABC transporter substrate-binding protein</fullName>
    </submittedName>
</protein>
<gene>
    <name evidence="6" type="ORF">GOB81_00445</name>
</gene>